<feature type="domain" description="Peptidase A1" evidence="9">
    <location>
        <begin position="89"/>
        <end position="430"/>
    </location>
</feature>
<dbReference type="InterPro" id="IPR032799">
    <property type="entry name" value="TAXi_C"/>
</dbReference>
<proteinExistence type="inferred from homology"/>
<feature type="chain" id="PRO_5035932451" evidence="8">
    <location>
        <begin position="24"/>
        <end position="438"/>
    </location>
</feature>
<dbReference type="Proteomes" id="UP000594638">
    <property type="component" value="Unassembled WGS sequence"/>
</dbReference>
<evidence type="ECO:0000256" key="2">
    <source>
        <dbReference type="ARBA" id="ARBA00007447"/>
    </source>
</evidence>
<dbReference type="InterPro" id="IPR032861">
    <property type="entry name" value="TAXi_N"/>
</dbReference>
<evidence type="ECO:0000256" key="3">
    <source>
        <dbReference type="ARBA" id="ARBA00022525"/>
    </source>
</evidence>
<dbReference type="GO" id="GO:0005576">
    <property type="term" value="C:extracellular region"/>
    <property type="evidence" value="ECO:0007669"/>
    <property type="project" value="UniProtKB-SubCell"/>
</dbReference>
<organism evidence="10 11">
    <name type="scientific">Olea europaea subsp. europaea</name>
    <dbReference type="NCBI Taxonomy" id="158383"/>
    <lineage>
        <taxon>Eukaryota</taxon>
        <taxon>Viridiplantae</taxon>
        <taxon>Streptophyta</taxon>
        <taxon>Embryophyta</taxon>
        <taxon>Tracheophyta</taxon>
        <taxon>Spermatophyta</taxon>
        <taxon>Magnoliopsida</taxon>
        <taxon>eudicotyledons</taxon>
        <taxon>Gunneridae</taxon>
        <taxon>Pentapetalae</taxon>
        <taxon>asterids</taxon>
        <taxon>lamiids</taxon>
        <taxon>Lamiales</taxon>
        <taxon>Oleaceae</taxon>
        <taxon>Oleeae</taxon>
        <taxon>Olea</taxon>
    </lineage>
</organism>
<comment type="similarity">
    <text evidence="2">Belongs to the peptidase A1 family.</text>
</comment>
<keyword evidence="7" id="KW-0325">Glycoprotein</keyword>
<dbReference type="Pfam" id="PF14543">
    <property type="entry name" value="TAXi_N"/>
    <property type="match status" value="1"/>
</dbReference>
<dbReference type="EMBL" id="CACTIH010006145">
    <property type="protein sequence ID" value="CAA3004265.1"/>
    <property type="molecule type" value="Genomic_DNA"/>
</dbReference>
<dbReference type="PROSITE" id="PS51767">
    <property type="entry name" value="PEPTIDASE_A1"/>
    <property type="match status" value="1"/>
</dbReference>
<sequence length="438" mass="48440">MAFHSNFFFTLLVSCSVISLIDARNDGITVDLIYRDSRLSPFYNPNETQFERLDSMFSRSLARKAFLNPTSTSTTDSIQAVLKSSGGEYFMKISIGTPPVEILVMADTGSDLLWTQCLPCETCEQNAPLFDPRKSTSYSHLPYSSNLCRAVTAVGHASRDHEDNCRYSVSYRDDSYSKGDLATETISLQSNSGKSVSYKVAFGCGHDNRDTSNEADAGNTGIIGLGGGSLSLVRQLYKSIGGTFSYCLTQIDEYDAPSKISFGSDALVLGPKVVSTPLIIYKSYYIRLEGVTVGTNRLNYEPPSGKGFPEDRGYIIIDSGTMLTFFFEQFYLKLESALVKVIKGERVKDPPRDYKLCYRTSRGDFDAPKIVVHFADADLELSSTSTFLEVDSGLLCLTMVPSKDFPIFGNLNQMNYLVGYDLVNNKVSFKPTDCSKFP</sequence>
<evidence type="ECO:0000256" key="7">
    <source>
        <dbReference type="ARBA" id="ARBA00023180"/>
    </source>
</evidence>
<evidence type="ECO:0000313" key="11">
    <source>
        <dbReference type="Proteomes" id="UP000594638"/>
    </source>
</evidence>
<dbReference type="InterPro" id="IPR051708">
    <property type="entry name" value="Plant_Aspart_Prot_A1"/>
</dbReference>
<evidence type="ECO:0000256" key="5">
    <source>
        <dbReference type="ARBA" id="ARBA00022750"/>
    </source>
</evidence>
<dbReference type="PANTHER" id="PTHR47967">
    <property type="entry name" value="OS07G0603500 PROTEIN-RELATED"/>
    <property type="match status" value="1"/>
</dbReference>
<dbReference type="PANTHER" id="PTHR47967:SF128">
    <property type="entry name" value="ASPARTIC PROTEINASE CDR1-LIKE"/>
    <property type="match status" value="1"/>
</dbReference>
<dbReference type="SUPFAM" id="SSF50630">
    <property type="entry name" value="Acid proteases"/>
    <property type="match status" value="1"/>
</dbReference>
<evidence type="ECO:0000259" key="9">
    <source>
        <dbReference type="PROSITE" id="PS51767"/>
    </source>
</evidence>
<evidence type="ECO:0000256" key="8">
    <source>
        <dbReference type="SAM" id="SignalP"/>
    </source>
</evidence>
<comment type="subcellular location">
    <subcellularLocation>
        <location evidence="1">Secreted</location>
    </subcellularLocation>
</comment>
<dbReference type="GO" id="GO:0006508">
    <property type="term" value="P:proteolysis"/>
    <property type="evidence" value="ECO:0007669"/>
    <property type="project" value="UniProtKB-KW"/>
</dbReference>
<dbReference type="CDD" id="cd05476">
    <property type="entry name" value="pepsin_A_like_plant"/>
    <property type="match status" value="1"/>
</dbReference>
<dbReference type="Pfam" id="PF14541">
    <property type="entry name" value="TAXi_C"/>
    <property type="match status" value="1"/>
</dbReference>
<gene>
    <name evidence="10" type="ORF">OLEA9_A020321</name>
</gene>
<name>A0A8S0TM92_OLEEU</name>
<keyword evidence="5" id="KW-0064">Aspartyl protease</keyword>
<dbReference type="AlphaFoldDB" id="A0A8S0TM92"/>
<protein>
    <submittedName>
        <fullName evidence="10">Aspartic ase CDR1-like</fullName>
    </submittedName>
</protein>
<feature type="signal peptide" evidence="8">
    <location>
        <begin position="1"/>
        <end position="23"/>
    </location>
</feature>
<evidence type="ECO:0000256" key="6">
    <source>
        <dbReference type="ARBA" id="ARBA00022801"/>
    </source>
</evidence>
<accession>A0A8S0TM92</accession>
<dbReference type="GO" id="GO:0004190">
    <property type="term" value="F:aspartic-type endopeptidase activity"/>
    <property type="evidence" value="ECO:0007669"/>
    <property type="project" value="UniProtKB-KW"/>
</dbReference>
<dbReference type="InterPro" id="IPR021109">
    <property type="entry name" value="Peptidase_aspartic_dom_sf"/>
</dbReference>
<evidence type="ECO:0000313" key="10">
    <source>
        <dbReference type="EMBL" id="CAA3004265.1"/>
    </source>
</evidence>
<keyword evidence="6" id="KW-0378">Hydrolase</keyword>
<dbReference type="InterPro" id="IPR033121">
    <property type="entry name" value="PEPTIDASE_A1"/>
</dbReference>
<keyword evidence="11" id="KW-1185">Reference proteome</keyword>
<dbReference type="InterPro" id="IPR034161">
    <property type="entry name" value="Pepsin-like_plant"/>
</dbReference>
<evidence type="ECO:0000256" key="4">
    <source>
        <dbReference type="ARBA" id="ARBA00022670"/>
    </source>
</evidence>
<keyword evidence="4" id="KW-0645">Protease</keyword>
<dbReference type="OrthoDB" id="639179at2759"/>
<comment type="caution">
    <text evidence="10">The sequence shown here is derived from an EMBL/GenBank/DDBJ whole genome shotgun (WGS) entry which is preliminary data.</text>
</comment>
<reference evidence="10 11" key="1">
    <citation type="submission" date="2019-12" db="EMBL/GenBank/DDBJ databases">
        <authorList>
            <person name="Alioto T."/>
            <person name="Alioto T."/>
            <person name="Gomez Garrido J."/>
        </authorList>
    </citation>
    <scope>NUCLEOTIDE SEQUENCE [LARGE SCALE GENOMIC DNA]</scope>
</reference>
<dbReference type="Gramene" id="OE9A020321T1">
    <property type="protein sequence ID" value="OE9A020321C1"/>
    <property type="gene ID" value="OE9A020321"/>
</dbReference>
<dbReference type="Gene3D" id="2.40.70.10">
    <property type="entry name" value="Acid Proteases"/>
    <property type="match status" value="2"/>
</dbReference>
<keyword evidence="3" id="KW-0964">Secreted</keyword>
<dbReference type="FunFam" id="2.40.70.10:FF:000050">
    <property type="entry name" value="Aspartic proteinase CDR1"/>
    <property type="match status" value="1"/>
</dbReference>
<dbReference type="FunFam" id="2.40.70.10:FF:000031">
    <property type="entry name" value="Aspartyl protease AED1"/>
    <property type="match status" value="1"/>
</dbReference>
<evidence type="ECO:0000256" key="1">
    <source>
        <dbReference type="ARBA" id="ARBA00004613"/>
    </source>
</evidence>
<keyword evidence="8" id="KW-0732">Signal</keyword>